<keyword evidence="2" id="KW-1185">Reference proteome</keyword>
<dbReference type="EMBL" id="CM045764">
    <property type="protein sequence ID" value="KAI8008360.1"/>
    <property type="molecule type" value="Genomic_DNA"/>
</dbReference>
<accession>A0ACC0H5D6</accession>
<protein>
    <submittedName>
        <fullName evidence="1">E3 ubiquitin-protein ligase ORTHRUS 2</fullName>
    </submittedName>
</protein>
<sequence>MAHSSNLPCNGDGICMICKKKSAEDETIIYKTYVTPWHVTCLFTPPQTLADTVQRSSTGERILCDYIFSASSRISESCFAEIAKGADTVQWKCLDCSVIADPNLIDKPVAGFESSGDLIAAIRAIESDQSLTVQEKAKQKQQLISGGPKNFSNFSRFILTDFN</sequence>
<organism evidence="1 2">
    <name type="scientific">Camellia lanceoleosa</name>
    <dbReference type="NCBI Taxonomy" id="1840588"/>
    <lineage>
        <taxon>Eukaryota</taxon>
        <taxon>Viridiplantae</taxon>
        <taxon>Streptophyta</taxon>
        <taxon>Embryophyta</taxon>
        <taxon>Tracheophyta</taxon>
        <taxon>Spermatophyta</taxon>
        <taxon>Magnoliopsida</taxon>
        <taxon>eudicotyledons</taxon>
        <taxon>Gunneridae</taxon>
        <taxon>Pentapetalae</taxon>
        <taxon>asterids</taxon>
        <taxon>Ericales</taxon>
        <taxon>Theaceae</taxon>
        <taxon>Camellia</taxon>
    </lineage>
</organism>
<evidence type="ECO:0000313" key="2">
    <source>
        <dbReference type="Proteomes" id="UP001060215"/>
    </source>
</evidence>
<proteinExistence type="predicted"/>
<gene>
    <name evidence="1" type="ORF">LOK49_LG07G02639</name>
</gene>
<dbReference type="Proteomes" id="UP001060215">
    <property type="component" value="Chromosome 7"/>
</dbReference>
<evidence type="ECO:0000313" key="1">
    <source>
        <dbReference type="EMBL" id="KAI8008360.1"/>
    </source>
</evidence>
<reference evidence="1 2" key="1">
    <citation type="journal article" date="2022" name="Plant J.">
        <title>Chromosome-level genome of Camellia lanceoleosa provides a valuable resource for understanding genome evolution and self-incompatibility.</title>
        <authorList>
            <person name="Gong W."/>
            <person name="Xiao S."/>
            <person name="Wang L."/>
            <person name="Liao Z."/>
            <person name="Chang Y."/>
            <person name="Mo W."/>
            <person name="Hu G."/>
            <person name="Li W."/>
            <person name="Zhao G."/>
            <person name="Zhu H."/>
            <person name="Hu X."/>
            <person name="Ji K."/>
            <person name="Xiang X."/>
            <person name="Song Q."/>
            <person name="Yuan D."/>
            <person name="Jin S."/>
            <person name="Zhang L."/>
        </authorList>
    </citation>
    <scope>NUCLEOTIDE SEQUENCE [LARGE SCALE GENOMIC DNA]</scope>
    <source>
        <strain evidence="1">SQ_2022a</strain>
    </source>
</reference>
<comment type="caution">
    <text evidence="1">The sequence shown here is derived from an EMBL/GenBank/DDBJ whole genome shotgun (WGS) entry which is preliminary data.</text>
</comment>
<name>A0ACC0H5D6_9ERIC</name>